<dbReference type="InterPro" id="IPR001650">
    <property type="entry name" value="Helicase_C-like"/>
</dbReference>
<reference evidence="4 5" key="1">
    <citation type="submission" date="2013-11" db="EMBL/GenBank/DDBJ databases">
        <title>Draft genome of the bovine lungworm Dictyocaulus viviparus.</title>
        <authorList>
            <person name="Mitreva M."/>
        </authorList>
    </citation>
    <scope>NUCLEOTIDE SEQUENCE [LARGE SCALE GENOMIC DNA]</scope>
    <source>
        <strain evidence="4 5">HannoverDv2000</strain>
    </source>
</reference>
<feature type="transmembrane region" description="Helical" evidence="2">
    <location>
        <begin position="34"/>
        <end position="51"/>
    </location>
</feature>
<keyword evidence="2" id="KW-1133">Transmembrane helix</keyword>
<dbReference type="SMART" id="SM00490">
    <property type="entry name" value="HELICc"/>
    <property type="match status" value="1"/>
</dbReference>
<dbReference type="GO" id="GO:0004386">
    <property type="term" value="F:helicase activity"/>
    <property type="evidence" value="ECO:0007669"/>
    <property type="project" value="UniProtKB-KW"/>
</dbReference>
<keyword evidence="4" id="KW-0547">Nucleotide-binding</keyword>
<dbReference type="Proteomes" id="UP000053766">
    <property type="component" value="Unassembled WGS sequence"/>
</dbReference>
<evidence type="ECO:0000313" key="4">
    <source>
        <dbReference type="EMBL" id="KJH44579.1"/>
    </source>
</evidence>
<evidence type="ECO:0000259" key="3">
    <source>
        <dbReference type="PROSITE" id="PS51194"/>
    </source>
</evidence>
<reference evidence="5" key="2">
    <citation type="journal article" date="2016" name="Sci. Rep.">
        <title>Dictyocaulus viviparus genome, variome and transcriptome elucidate lungworm biology and support future intervention.</title>
        <authorList>
            <person name="McNulty S.N."/>
            <person name="Strube C."/>
            <person name="Rosa B.A."/>
            <person name="Martin J.C."/>
            <person name="Tyagi R."/>
            <person name="Choi Y.J."/>
            <person name="Wang Q."/>
            <person name="Hallsworth Pepin K."/>
            <person name="Zhang X."/>
            <person name="Ozersky P."/>
            <person name="Wilson R.K."/>
            <person name="Sternberg P.W."/>
            <person name="Gasser R.B."/>
            <person name="Mitreva M."/>
        </authorList>
    </citation>
    <scope>NUCLEOTIDE SEQUENCE [LARGE SCALE GENOMIC DNA]</scope>
    <source>
        <strain evidence="5">HannoverDv2000</strain>
    </source>
</reference>
<evidence type="ECO:0000313" key="5">
    <source>
        <dbReference type="Proteomes" id="UP000053766"/>
    </source>
</evidence>
<sequence>MLLENGRQNHMQAILQHPDFPKVINPRFHWKRRFYFYQSSNVLVFCIYAMVSNGAHARASARVTQLFEEVSGRWDKNEKLFKILEGQRDTQAEGGCLIRTLVFVETKQEADFVAFVLIEKGIKAASINSDRPQDVRERFVKELRDGDLNVLVGTDVCQRYAPLFLLSYFSSFVLYYLVIVLSGLDIHGLDHVINYSIPNGSPEEALNKYIHRIGRTGRTHGGLATTFIDRCHTKIDVIKALVKTAIKTKQEIPVWLEELCGEHNDSEFIYATTSGFLSRMSIVCTRKENCRHKYSVSISDSEGSTTERNDSASKELGLPGFIYNSQNSSREMNKEERGNDSENDGECWCHICEVWSAHFMKFPVILLAKYVFSHQHTEVQCMLCSIEIFEI</sequence>
<gene>
    <name evidence="4" type="ORF">DICVIV_09399</name>
</gene>
<evidence type="ECO:0000256" key="1">
    <source>
        <dbReference type="SAM" id="MobiDB-lite"/>
    </source>
</evidence>
<dbReference type="Gene3D" id="3.40.50.300">
    <property type="entry name" value="P-loop containing nucleotide triphosphate hydrolases"/>
    <property type="match status" value="1"/>
</dbReference>
<dbReference type="InterPro" id="IPR027417">
    <property type="entry name" value="P-loop_NTPase"/>
</dbReference>
<feature type="region of interest" description="Disordered" evidence="1">
    <location>
        <begin position="300"/>
        <end position="344"/>
    </location>
</feature>
<protein>
    <submittedName>
        <fullName evidence="4">Helicase protein</fullName>
    </submittedName>
</protein>
<dbReference type="CDD" id="cd18787">
    <property type="entry name" value="SF2_C_DEAD"/>
    <property type="match status" value="1"/>
</dbReference>
<keyword evidence="2" id="KW-0812">Transmembrane</keyword>
<dbReference type="OrthoDB" id="5871318at2759"/>
<keyword evidence="5" id="KW-1185">Reference proteome</keyword>
<dbReference type="SUPFAM" id="SSF52540">
    <property type="entry name" value="P-loop containing nucleoside triphosphate hydrolases"/>
    <property type="match status" value="1"/>
</dbReference>
<keyword evidence="4" id="KW-0347">Helicase</keyword>
<keyword evidence="2" id="KW-0472">Membrane</keyword>
<accession>A0A0D8XLA1</accession>
<dbReference type="STRING" id="29172.A0A0D8XLA1"/>
<proteinExistence type="predicted"/>
<evidence type="ECO:0000256" key="2">
    <source>
        <dbReference type="SAM" id="Phobius"/>
    </source>
</evidence>
<feature type="compositionally biased region" description="Basic and acidic residues" evidence="1">
    <location>
        <begin position="331"/>
        <end position="340"/>
    </location>
</feature>
<feature type="transmembrane region" description="Helical" evidence="2">
    <location>
        <begin position="163"/>
        <end position="184"/>
    </location>
</feature>
<dbReference type="Pfam" id="PF00271">
    <property type="entry name" value="Helicase_C"/>
    <property type="match status" value="1"/>
</dbReference>
<dbReference type="PANTHER" id="PTHR47958">
    <property type="entry name" value="ATP-DEPENDENT RNA HELICASE DBP3"/>
    <property type="match status" value="1"/>
</dbReference>
<keyword evidence="4" id="KW-0378">Hydrolase</keyword>
<keyword evidence="4" id="KW-0067">ATP-binding</keyword>
<organism evidence="4 5">
    <name type="scientific">Dictyocaulus viviparus</name>
    <name type="common">Bovine lungworm</name>
    <dbReference type="NCBI Taxonomy" id="29172"/>
    <lineage>
        <taxon>Eukaryota</taxon>
        <taxon>Metazoa</taxon>
        <taxon>Ecdysozoa</taxon>
        <taxon>Nematoda</taxon>
        <taxon>Chromadorea</taxon>
        <taxon>Rhabditida</taxon>
        <taxon>Rhabditina</taxon>
        <taxon>Rhabditomorpha</taxon>
        <taxon>Strongyloidea</taxon>
        <taxon>Metastrongylidae</taxon>
        <taxon>Dictyocaulus</taxon>
    </lineage>
</organism>
<dbReference type="AlphaFoldDB" id="A0A0D8XLA1"/>
<name>A0A0D8XLA1_DICVI</name>
<dbReference type="PROSITE" id="PS51194">
    <property type="entry name" value="HELICASE_CTER"/>
    <property type="match status" value="1"/>
</dbReference>
<feature type="domain" description="Helicase C-terminal" evidence="3">
    <location>
        <begin position="76"/>
        <end position="260"/>
    </location>
</feature>
<dbReference type="EMBL" id="KN716462">
    <property type="protein sequence ID" value="KJH44579.1"/>
    <property type="molecule type" value="Genomic_DNA"/>
</dbReference>